<feature type="region of interest" description="Disordered" evidence="1">
    <location>
        <begin position="1"/>
        <end position="28"/>
    </location>
</feature>
<evidence type="ECO:0000256" key="1">
    <source>
        <dbReference type="SAM" id="MobiDB-lite"/>
    </source>
</evidence>
<feature type="compositionally biased region" description="Gly residues" evidence="1">
    <location>
        <begin position="320"/>
        <end position="332"/>
    </location>
</feature>
<feature type="compositionally biased region" description="Low complexity" evidence="1">
    <location>
        <begin position="310"/>
        <end position="319"/>
    </location>
</feature>
<dbReference type="STRING" id="307507.A0A2V0P769"/>
<accession>A0A2V0P769</accession>
<dbReference type="Pfam" id="PF09837">
    <property type="entry name" value="DUF2064"/>
    <property type="match status" value="1"/>
</dbReference>
<organism evidence="2 3">
    <name type="scientific">Raphidocelis subcapitata</name>
    <dbReference type="NCBI Taxonomy" id="307507"/>
    <lineage>
        <taxon>Eukaryota</taxon>
        <taxon>Viridiplantae</taxon>
        <taxon>Chlorophyta</taxon>
        <taxon>core chlorophytes</taxon>
        <taxon>Chlorophyceae</taxon>
        <taxon>CS clade</taxon>
        <taxon>Sphaeropleales</taxon>
        <taxon>Selenastraceae</taxon>
        <taxon>Raphidocelis</taxon>
    </lineage>
</organism>
<keyword evidence="3" id="KW-1185">Reference proteome</keyword>
<protein>
    <recommendedName>
        <fullName evidence="4">Glycosyltransferase</fullName>
    </recommendedName>
</protein>
<evidence type="ECO:0000313" key="2">
    <source>
        <dbReference type="EMBL" id="GBF95686.1"/>
    </source>
</evidence>
<dbReference type="Proteomes" id="UP000247498">
    <property type="component" value="Unassembled WGS sequence"/>
</dbReference>
<feature type="compositionally biased region" description="Basic and acidic residues" evidence="1">
    <location>
        <begin position="19"/>
        <end position="28"/>
    </location>
</feature>
<feature type="region of interest" description="Disordered" evidence="1">
    <location>
        <begin position="306"/>
        <end position="335"/>
    </location>
</feature>
<dbReference type="PANTHER" id="PTHR36529">
    <property type="entry name" value="SLL1095 PROTEIN"/>
    <property type="match status" value="1"/>
</dbReference>
<dbReference type="AlphaFoldDB" id="A0A2V0P769"/>
<dbReference type="OrthoDB" id="2018156at2759"/>
<dbReference type="InterPro" id="IPR029044">
    <property type="entry name" value="Nucleotide-diphossugar_trans"/>
</dbReference>
<dbReference type="EMBL" id="BDRX01000069">
    <property type="protein sequence ID" value="GBF95686.1"/>
    <property type="molecule type" value="Genomic_DNA"/>
</dbReference>
<evidence type="ECO:0000313" key="3">
    <source>
        <dbReference type="Proteomes" id="UP000247498"/>
    </source>
</evidence>
<name>A0A2V0P769_9CHLO</name>
<comment type="caution">
    <text evidence="2">The sequence shown here is derived from an EMBL/GenBank/DDBJ whole genome shotgun (WGS) entry which is preliminary data.</text>
</comment>
<sequence>MEEKIESGQQDQLAGPRPSPREPREQPPRRRIALVLFARLPVPGKAKTRLAAGVGAEPAADFYRQCAEHAFRQALSCPDVSPEVHCSSAAEAAAVAAWLRAAGCAMPVAPQLDSPDLGVRMLCALRAAAAGSSGGGGGGGGGHDGQSAAAAAAAVPALAGDAAAALAADAGAAAGLDTAARGAGRQHGTGSPPSPAAVMVAGTDVPGLSAATLSAAAAALLSGRHDAVLGPAADGGYYLIGLTAAALARPEAAALFGAGIPWSTAGVAAATRAAAAAVGLSVAPAGALPALRDIDTAQDLADWAREQEGEWQQQSQSAGLEGGPGGGAGGGPHPLLSAARWLLRGVRSGGLDGAS</sequence>
<gene>
    <name evidence="2" type="ORF">Rsub_08668</name>
</gene>
<dbReference type="InterPro" id="IPR018641">
    <property type="entry name" value="Trfase_1_rSAM/seldom-assoc"/>
</dbReference>
<dbReference type="SUPFAM" id="SSF53448">
    <property type="entry name" value="Nucleotide-diphospho-sugar transferases"/>
    <property type="match status" value="2"/>
</dbReference>
<proteinExistence type="predicted"/>
<reference evidence="2 3" key="1">
    <citation type="journal article" date="2018" name="Sci. Rep.">
        <title>Raphidocelis subcapitata (=Pseudokirchneriella subcapitata) provides an insight into genome evolution and environmental adaptations in the Sphaeropleales.</title>
        <authorList>
            <person name="Suzuki S."/>
            <person name="Yamaguchi H."/>
            <person name="Nakajima N."/>
            <person name="Kawachi M."/>
        </authorList>
    </citation>
    <scope>NUCLEOTIDE SEQUENCE [LARGE SCALE GENOMIC DNA]</scope>
    <source>
        <strain evidence="2 3">NIES-35</strain>
    </source>
</reference>
<dbReference type="InParanoid" id="A0A2V0P769"/>
<evidence type="ECO:0008006" key="4">
    <source>
        <dbReference type="Google" id="ProtNLM"/>
    </source>
</evidence>
<dbReference type="Gene3D" id="3.90.550.10">
    <property type="entry name" value="Spore Coat Polysaccharide Biosynthesis Protein SpsA, Chain A"/>
    <property type="match status" value="1"/>
</dbReference>
<dbReference type="PANTHER" id="PTHR36529:SF1">
    <property type="entry name" value="GLYCOSYLTRANSFERASE"/>
    <property type="match status" value="1"/>
</dbReference>